<dbReference type="Gene3D" id="3.40.50.2000">
    <property type="entry name" value="Glycogen Phosphorylase B"/>
    <property type="match status" value="2"/>
</dbReference>
<dbReference type="SUPFAM" id="SSF53756">
    <property type="entry name" value="UDP-Glycosyltransferase/glycogen phosphorylase"/>
    <property type="match status" value="1"/>
</dbReference>
<dbReference type="FunFam" id="3.40.50.2000:FF:000063">
    <property type="entry name" value="Glycosyltransferase"/>
    <property type="match status" value="1"/>
</dbReference>
<dbReference type="PROSITE" id="PS00375">
    <property type="entry name" value="UDPGT"/>
    <property type="match status" value="1"/>
</dbReference>
<keyword evidence="8" id="KW-1185">Reference proteome</keyword>
<comment type="similarity">
    <text evidence="1 3">Belongs to the UDP-glycosyltransferase family.</text>
</comment>
<protein>
    <recommendedName>
        <fullName evidence="4">Glycosyltransferase</fullName>
        <ecNumber evidence="4">2.4.1.-</ecNumber>
    </recommendedName>
</protein>
<dbReference type="Proteomes" id="UP000324897">
    <property type="component" value="Unassembled WGS sequence"/>
</dbReference>
<feature type="chain" id="PRO_5023819438" description="Glycosyltransferase" evidence="5">
    <location>
        <begin position="17"/>
        <end position="538"/>
    </location>
</feature>
<dbReference type="AlphaFoldDB" id="A0A5J9SZD8"/>
<dbReference type="EMBL" id="RWGY01000069">
    <property type="protein sequence ID" value="TVU04320.1"/>
    <property type="molecule type" value="Genomic_DNA"/>
</dbReference>
<feature type="non-terminal residue" evidence="7">
    <location>
        <position position="1"/>
    </location>
</feature>
<dbReference type="PANTHER" id="PTHR48047:SF216">
    <property type="entry name" value="GLYCOSYLTRANSFERASE"/>
    <property type="match status" value="1"/>
</dbReference>
<dbReference type="InterPro" id="IPR002213">
    <property type="entry name" value="UDP_glucos_trans"/>
</dbReference>
<keyword evidence="2 3" id="KW-0808">Transferase</keyword>
<dbReference type="CDD" id="cd03784">
    <property type="entry name" value="GT1_Gtf-like"/>
    <property type="match status" value="1"/>
</dbReference>
<evidence type="ECO:0000259" key="6">
    <source>
        <dbReference type="Pfam" id="PF26168"/>
    </source>
</evidence>
<dbReference type="Gramene" id="TVU04320">
    <property type="protein sequence ID" value="TVU04320"/>
    <property type="gene ID" value="EJB05_50112"/>
</dbReference>
<evidence type="ECO:0000313" key="7">
    <source>
        <dbReference type="EMBL" id="TVU04320.1"/>
    </source>
</evidence>
<accession>A0A5J9SZD8</accession>
<comment type="caution">
    <text evidence="7">The sequence shown here is derived from an EMBL/GenBank/DDBJ whole genome shotgun (WGS) entry which is preliminary data.</text>
</comment>
<evidence type="ECO:0000256" key="2">
    <source>
        <dbReference type="ARBA" id="ARBA00022679"/>
    </source>
</evidence>
<dbReference type="Pfam" id="PF26168">
    <property type="entry name" value="Glyco_transf_N"/>
    <property type="match status" value="1"/>
</dbReference>
<dbReference type="Pfam" id="PF00201">
    <property type="entry name" value="UDPGT"/>
    <property type="match status" value="1"/>
</dbReference>
<evidence type="ECO:0000313" key="8">
    <source>
        <dbReference type="Proteomes" id="UP000324897"/>
    </source>
</evidence>
<dbReference type="InterPro" id="IPR035595">
    <property type="entry name" value="UDP_glycos_trans_CS"/>
</dbReference>
<evidence type="ECO:0000256" key="3">
    <source>
        <dbReference type="RuleBase" id="RU003718"/>
    </source>
</evidence>
<dbReference type="PANTHER" id="PTHR48047">
    <property type="entry name" value="GLYCOSYLTRANSFERASE"/>
    <property type="match status" value="1"/>
</dbReference>
<gene>
    <name evidence="7" type="ORF">EJB05_50112</name>
</gene>
<dbReference type="OrthoDB" id="5835829at2759"/>
<dbReference type="EC" id="2.4.1.-" evidence="4"/>
<sequence length="538" mass="56789">MAASLHFVLVPLLAQGHIIPAMDLARLIAGRGARVTVVLTPVTAARNRAVLDHAARAGLAVDFAELPFPGPAVGLPEGCESVDLMPDMSLSKSFFDASWLLAAPLEAYLRSLPPRGRRPDCLVADSCCPWAAAVARRLGVPRRLVLHCPSAYYLLTTRVLADTHGEVAAAAAGDDDLEPFEMPGGFFPVRAVVNRATTLGLFQWPGLERFRRDALDAEATADGAVVNTCAALERAFLERYSAALGGPGLETKKKKVWAVGPLCLLNGDLDTKATRGDRAAVDAGAVVSWLDARPAASVLYVSFGSVARLFPRQAAELAAGLEASRVPFVWAAKEEGLLLDDPDFEARVADRGLVIRGWAPQMAILSHPAVGGFLTHGGWNSTLESVSHGVPMLTWPHFADQFLNEALVADVLGVGVRAGVKVPATHVALVKPGELVDVQVRREEVVRAVAELMDDGPAGAARRARAKELAAEVRAAVAEGGSSDVDLNDMIRYVAEHAQNKSVEENGATGEVVSNKMEDVDVDGGKFPAAVAAASQAA</sequence>
<evidence type="ECO:0000256" key="4">
    <source>
        <dbReference type="RuleBase" id="RU362057"/>
    </source>
</evidence>
<proteinExistence type="inferred from homology"/>
<dbReference type="InterPro" id="IPR058980">
    <property type="entry name" value="Glyco_transf_N"/>
</dbReference>
<keyword evidence="3" id="KW-0328">Glycosyltransferase</keyword>
<organism evidence="7 8">
    <name type="scientific">Eragrostis curvula</name>
    <name type="common">weeping love grass</name>
    <dbReference type="NCBI Taxonomy" id="38414"/>
    <lineage>
        <taxon>Eukaryota</taxon>
        <taxon>Viridiplantae</taxon>
        <taxon>Streptophyta</taxon>
        <taxon>Embryophyta</taxon>
        <taxon>Tracheophyta</taxon>
        <taxon>Spermatophyta</taxon>
        <taxon>Magnoliopsida</taxon>
        <taxon>Liliopsida</taxon>
        <taxon>Poales</taxon>
        <taxon>Poaceae</taxon>
        <taxon>PACMAD clade</taxon>
        <taxon>Chloridoideae</taxon>
        <taxon>Eragrostideae</taxon>
        <taxon>Eragrostidinae</taxon>
        <taxon>Eragrostis</taxon>
    </lineage>
</organism>
<dbReference type="GO" id="GO:0035251">
    <property type="term" value="F:UDP-glucosyltransferase activity"/>
    <property type="evidence" value="ECO:0007669"/>
    <property type="project" value="TreeGrafter"/>
</dbReference>
<evidence type="ECO:0000256" key="1">
    <source>
        <dbReference type="ARBA" id="ARBA00009995"/>
    </source>
</evidence>
<feature type="domain" description="Glycosyltransferase N-terminal" evidence="6">
    <location>
        <begin position="6"/>
        <end position="157"/>
    </location>
</feature>
<name>A0A5J9SZD8_9POAL</name>
<keyword evidence="5" id="KW-0732">Signal</keyword>
<feature type="signal peptide" evidence="5">
    <location>
        <begin position="1"/>
        <end position="16"/>
    </location>
</feature>
<evidence type="ECO:0000256" key="5">
    <source>
        <dbReference type="SAM" id="SignalP"/>
    </source>
</evidence>
<reference evidence="7 8" key="1">
    <citation type="journal article" date="2019" name="Sci. Rep.">
        <title>A high-quality genome of Eragrostis curvula grass provides insights into Poaceae evolution and supports new strategies to enhance forage quality.</title>
        <authorList>
            <person name="Carballo J."/>
            <person name="Santos B.A.C.M."/>
            <person name="Zappacosta D."/>
            <person name="Garbus I."/>
            <person name="Selva J.P."/>
            <person name="Gallo C.A."/>
            <person name="Diaz A."/>
            <person name="Albertini E."/>
            <person name="Caccamo M."/>
            <person name="Echenique V."/>
        </authorList>
    </citation>
    <scope>NUCLEOTIDE SEQUENCE [LARGE SCALE GENOMIC DNA]</scope>
    <source>
        <strain evidence="8">cv. Victoria</strain>
        <tissue evidence="7">Leaf</tissue>
    </source>
</reference>